<comment type="caution">
    <text evidence="2">The sequence shown here is derived from an EMBL/GenBank/DDBJ whole genome shotgun (WGS) entry which is preliminary data.</text>
</comment>
<evidence type="ECO:0000259" key="1">
    <source>
        <dbReference type="Pfam" id="PF00462"/>
    </source>
</evidence>
<dbReference type="EMBL" id="WSTA01000073">
    <property type="protein sequence ID" value="MWB99681.1"/>
    <property type="molecule type" value="Genomic_DNA"/>
</dbReference>
<gene>
    <name evidence="2" type="ORF">GB864_14105</name>
</gene>
<dbReference type="SUPFAM" id="SSF52833">
    <property type="entry name" value="Thioredoxin-like"/>
    <property type="match status" value="1"/>
</dbReference>
<proteinExistence type="predicted"/>
<name>A0A6I4NZX5_9MICO</name>
<dbReference type="AlphaFoldDB" id="A0A6I4NZX5"/>
<sequence>MTTSTPEQANPTAITMYGAEWCSDCRRSKKFLDASGVDYVYVDLEVDVPAADIAKAISGRTNIPVVVFPDGDFFVEPTDADLAAKLEAAAA</sequence>
<dbReference type="Pfam" id="PF00462">
    <property type="entry name" value="Glutaredoxin"/>
    <property type="match status" value="1"/>
</dbReference>
<keyword evidence="3" id="KW-1185">Reference proteome</keyword>
<dbReference type="RefSeq" id="WP_160426153.1">
    <property type="nucleotide sequence ID" value="NZ_WSTA01000073.1"/>
</dbReference>
<organism evidence="2 3">
    <name type="scientific">Agromyces seonyuensis</name>
    <dbReference type="NCBI Taxonomy" id="2662446"/>
    <lineage>
        <taxon>Bacteria</taxon>
        <taxon>Bacillati</taxon>
        <taxon>Actinomycetota</taxon>
        <taxon>Actinomycetes</taxon>
        <taxon>Micrococcales</taxon>
        <taxon>Microbacteriaceae</taxon>
        <taxon>Agromyces</taxon>
    </lineage>
</organism>
<dbReference type="Proteomes" id="UP000438182">
    <property type="component" value="Unassembled WGS sequence"/>
</dbReference>
<evidence type="ECO:0000313" key="2">
    <source>
        <dbReference type="EMBL" id="MWB99681.1"/>
    </source>
</evidence>
<dbReference type="InterPro" id="IPR002109">
    <property type="entry name" value="Glutaredoxin"/>
</dbReference>
<dbReference type="Gene3D" id="3.40.30.10">
    <property type="entry name" value="Glutaredoxin"/>
    <property type="match status" value="1"/>
</dbReference>
<dbReference type="CDD" id="cd02976">
    <property type="entry name" value="NrdH"/>
    <property type="match status" value="1"/>
</dbReference>
<evidence type="ECO:0000313" key="3">
    <source>
        <dbReference type="Proteomes" id="UP000438182"/>
    </source>
</evidence>
<dbReference type="PROSITE" id="PS51354">
    <property type="entry name" value="GLUTAREDOXIN_2"/>
    <property type="match status" value="1"/>
</dbReference>
<feature type="domain" description="Glutaredoxin" evidence="1">
    <location>
        <begin position="14"/>
        <end position="73"/>
    </location>
</feature>
<dbReference type="InterPro" id="IPR036249">
    <property type="entry name" value="Thioredoxin-like_sf"/>
</dbReference>
<accession>A0A6I4NZX5</accession>
<protein>
    <submittedName>
        <fullName evidence="2">NrdH-redoxin</fullName>
    </submittedName>
</protein>
<reference evidence="2 3" key="1">
    <citation type="submission" date="2019-12" db="EMBL/GenBank/DDBJ databases">
        <authorList>
            <person name="Kim Y.S."/>
        </authorList>
    </citation>
    <scope>NUCLEOTIDE SEQUENCE [LARGE SCALE GENOMIC DNA]</scope>
    <source>
        <strain evidence="2 3">MMS17-SY077</strain>
    </source>
</reference>